<keyword evidence="3" id="KW-0805">Transcription regulation</keyword>
<dbReference type="RefSeq" id="WP_130504512.1">
    <property type="nucleotide sequence ID" value="NZ_SHLC01000001.1"/>
</dbReference>
<keyword evidence="4" id="KW-0238">DNA-binding</keyword>
<evidence type="ECO:0000256" key="2">
    <source>
        <dbReference type="ARBA" id="ARBA00022898"/>
    </source>
</evidence>
<dbReference type="PROSITE" id="PS50949">
    <property type="entry name" value="HTH_GNTR"/>
    <property type="match status" value="1"/>
</dbReference>
<reference evidence="7 8" key="1">
    <citation type="submission" date="2019-02" db="EMBL/GenBank/DDBJ databases">
        <title>Sequencing the genomes of 1000 actinobacteria strains.</title>
        <authorList>
            <person name="Klenk H.-P."/>
        </authorList>
    </citation>
    <scope>NUCLEOTIDE SEQUENCE [LARGE SCALE GENOMIC DNA]</scope>
    <source>
        <strain evidence="7 8">DSM 18319</strain>
    </source>
</reference>
<dbReference type="InterPro" id="IPR015424">
    <property type="entry name" value="PyrdxlP-dep_Trfase"/>
</dbReference>
<keyword evidence="8" id="KW-1185">Reference proteome</keyword>
<dbReference type="InterPro" id="IPR051446">
    <property type="entry name" value="HTH_trans_reg/aminotransferase"/>
</dbReference>
<dbReference type="PANTHER" id="PTHR46577:SF1">
    <property type="entry name" value="HTH-TYPE TRANSCRIPTIONAL REGULATORY PROTEIN GABR"/>
    <property type="match status" value="1"/>
</dbReference>
<dbReference type="Pfam" id="PF00392">
    <property type="entry name" value="GntR"/>
    <property type="match status" value="1"/>
</dbReference>
<dbReference type="PANTHER" id="PTHR46577">
    <property type="entry name" value="HTH-TYPE TRANSCRIPTIONAL REGULATORY PROTEIN GABR"/>
    <property type="match status" value="1"/>
</dbReference>
<keyword evidence="2" id="KW-0663">Pyridoxal phosphate</keyword>
<feature type="domain" description="HTH gntR-type" evidence="6">
    <location>
        <begin position="22"/>
        <end position="90"/>
    </location>
</feature>
<dbReference type="CDD" id="cd07377">
    <property type="entry name" value="WHTH_GntR"/>
    <property type="match status" value="1"/>
</dbReference>
<dbReference type="OrthoDB" id="199743at2"/>
<dbReference type="SMART" id="SM00345">
    <property type="entry name" value="HTH_GNTR"/>
    <property type="match status" value="1"/>
</dbReference>
<evidence type="ECO:0000256" key="1">
    <source>
        <dbReference type="ARBA" id="ARBA00005384"/>
    </source>
</evidence>
<sequence>MVDAQLSARTLTALLGEWREGGSAYTALADRIRLLTIDGRIPVDTRLPAERELAEHLGLSRTTVTAAYRQLRELGFLQSVRGSGSVTRLQGTPAMLSVPGDRGYLDLSKAAMPALPWLVEASRRGVEELPRHLGGAGFDPIGTPELRAAIAERYTARGLPTAPEQIMVTIGAQHAIALLSRALIGRGDRALIEQPTYPHAYEALRAAGARLVPVSAIPDSQRADAADSAVETAAFEQAIRQANPAMGYLMPDFHNPTGRSLAPEQRERILAAAARQGTVIVADETTAELDIDRVGSVLPMAAYGDAVLVGSVGKTVWGGLRVGWIRAERPLIRKLVGLRAPGDLGTPILEQLIVTELLPEMPRILELRREQLRAGRDHIEQLLASRFPEWDVPHVHGGLATWINLGSPVSSQLALAARNHGLLIAAGPRFGIDGAFERFLRLPISYSAEETTRAVDALALAWGSLLRHPVPDTGYLADVV</sequence>
<dbReference type="Pfam" id="PF00155">
    <property type="entry name" value="Aminotran_1_2"/>
    <property type="match status" value="1"/>
</dbReference>
<accession>A0A4Q8AHU6</accession>
<keyword evidence="5" id="KW-0804">Transcription</keyword>
<evidence type="ECO:0000313" key="7">
    <source>
        <dbReference type="EMBL" id="RZU63914.1"/>
    </source>
</evidence>
<dbReference type="EMBL" id="SHLC01000001">
    <property type="protein sequence ID" value="RZU63914.1"/>
    <property type="molecule type" value="Genomic_DNA"/>
</dbReference>
<dbReference type="SUPFAM" id="SSF46785">
    <property type="entry name" value="Winged helix' DNA-binding domain"/>
    <property type="match status" value="1"/>
</dbReference>
<comment type="caution">
    <text evidence="7">The sequence shown here is derived from an EMBL/GenBank/DDBJ whole genome shotgun (WGS) entry which is preliminary data.</text>
</comment>
<dbReference type="InterPro" id="IPR015421">
    <property type="entry name" value="PyrdxlP-dep_Trfase_major"/>
</dbReference>
<dbReference type="Proteomes" id="UP000291483">
    <property type="component" value="Unassembled WGS sequence"/>
</dbReference>
<dbReference type="InterPro" id="IPR000524">
    <property type="entry name" value="Tscrpt_reg_HTH_GntR"/>
</dbReference>
<comment type="similarity">
    <text evidence="1">In the C-terminal section; belongs to the class-I pyridoxal-phosphate-dependent aminotransferase family.</text>
</comment>
<dbReference type="GO" id="GO:0030170">
    <property type="term" value="F:pyridoxal phosphate binding"/>
    <property type="evidence" value="ECO:0007669"/>
    <property type="project" value="InterPro"/>
</dbReference>
<name>A0A4Q8AHU6_9MICO</name>
<protein>
    <submittedName>
        <fullName evidence="7">GntR family transcriptional regulator</fullName>
    </submittedName>
</protein>
<dbReference type="InterPro" id="IPR036390">
    <property type="entry name" value="WH_DNA-bd_sf"/>
</dbReference>
<organism evidence="7 8">
    <name type="scientific">Microterricola gilva</name>
    <dbReference type="NCBI Taxonomy" id="393267"/>
    <lineage>
        <taxon>Bacteria</taxon>
        <taxon>Bacillati</taxon>
        <taxon>Actinomycetota</taxon>
        <taxon>Actinomycetes</taxon>
        <taxon>Micrococcales</taxon>
        <taxon>Microbacteriaceae</taxon>
        <taxon>Microterricola</taxon>
    </lineage>
</organism>
<evidence type="ECO:0000256" key="4">
    <source>
        <dbReference type="ARBA" id="ARBA00023125"/>
    </source>
</evidence>
<gene>
    <name evidence="7" type="ORF">EV379_0203</name>
</gene>
<dbReference type="Gene3D" id="3.40.640.10">
    <property type="entry name" value="Type I PLP-dependent aspartate aminotransferase-like (Major domain)"/>
    <property type="match status" value="1"/>
</dbReference>
<evidence type="ECO:0000256" key="5">
    <source>
        <dbReference type="ARBA" id="ARBA00023163"/>
    </source>
</evidence>
<proteinExistence type="inferred from homology"/>
<dbReference type="SUPFAM" id="SSF53383">
    <property type="entry name" value="PLP-dependent transferases"/>
    <property type="match status" value="1"/>
</dbReference>
<dbReference type="Gene3D" id="1.10.10.10">
    <property type="entry name" value="Winged helix-like DNA-binding domain superfamily/Winged helix DNA-binding domain"/>
    <property type="match status" value="1"/>
</dbReference>
<dbReference type="CDD" id="cd00609">
    <property type="entry name" value="AAT_like"/>
    <property type="match status" value="1"/>
</dbReference>
<evidence type="ECO:0000259" key="6">
    <source>
        <dbReference type="PROSITE" id="PS50949"/>
    </source>
</evidence>
<evidence type="ECO:0000256" key="3">
    <source>
        <dbReference type="ARBA" id="ARBA00023015"/>
    </source>
</evidence>
<dbReference type="InterPro" id="IPR004839">
    <property type="entry name" value="Aminotransferase_I/II_large"/>
</dbReference>
<dbReference type="GO" id="GO:0003700">
    <property type="term" value="F:DNA-binding transcription factor activity"/>
    <property type="evidence" value="ECO:0007669"/>
    <property type="project" value="InterPro"/>
</dbReference>
<dbReference type="PRINTS" id="PR00035">
    <property type="entry name" value="HTHGNTR"/>
</dbReference>
<dbReference type="InterPro" id="IPR036388">
    <property type="entry name" value="WH-like_DNA-bd_sf"/>
</dbReference>
<evidence type="ECO:0000313" key="8">
    <source>
        <dbReference type="Proteomes" id="UP000291483"/>
    </source>
</evidence>
<dbReference type="AlphaFoldDB" id="A0A4Q8AHU6"/>
<dbReference type="GO" id="GO:0003677">
    <property type="term" value="F:DNA binding"/>
    <property type="evidence" value="ECO:0007669"/>
    <property type="project" value="UniProtKB-KW"/>
</dbReference>